<dbReference type="GO" id="GO:0046872">
    <property type="term" value="F:metal ion binding"/>
    <property type="evidence" value="ECO:0007669"/>
    <property type="project" value="UniProtKB-KW"/>
</dbReference>
<evidence type="ECO:0000256" key="1">
    <source>
        <dbReference type="ARBA" id="ARBA00001936"/>
    </source>
</evidence>
<dbReference type="InterPro" id="IPR000086">
    <property type="entry name" value="NUDIX_hydrolase_dom"/>
</dbReference>
<organism evidence="9">
    <name type="scientific">marine sediment metagenome</name>
    <dbReference type="NCBI Taxonomy" id="412755"/>
    <lineage>
        <taxon>unclassified sequences</taxon>
        <taxon>metagenomes</taxon>
        <taxon>ecological metagenomes</taxon>
    </lineage>
</organism>
<dbReference type="PROSITE" id="PS51462">
    <property type="entry name" value="NUDIX"/>
    <property type="match status" value="1"/>
</dbReference>
<dbReference type="Pfam" id="PF00293">
    <property type="entry name" value="NUDIX"/>
    <property type="match status" value="1"/>
</dbReference>
<evidence type="ECO:0000256" key="4">
    <source>
        <dbReference type="ARBA" id="ARBA00022801"/>
    </source>
</evidence>
<comment type="caution">
    <text evidence="9">The sequence shown here is derived from an EMBL/GenBank/DDBJ whole genome shotgun (WGS) entry which is preliminary data.</text>
</comment>
<dbReference type="CDD" id="cd03426">
    <property type="entry name" value="NUDIX_CoAse_Nudt7"/>
    <property type="match status" value="1"/>
</dbReference>
<dbReference type="AlphaFoldDB" id="X1BEM1"/>
<proteinExistence type="predicted"/>
<dbReference type="InterPro" id="IPR015797">
    <property type="entry name" value="NUDIX_hydrolase-like_dom_sf"/>
</dbReference>
<evidence type="ECO:0000256" key="5">
    <source>
        <dbReference type="ARBA" id="ARBA00022842"/>
    </source>
</evidence>
<keyword evidence="6" id="KW-0464">Manganese</keyword>
<keyword evidence="5" id="KW-0460">Magnesium</keyword>
<dbReference type="InterPro" id="IPR045121">
    <property type="entry name" value="CoAse"/>
</dbReference>
<evidence type="ECO:0000256" key="2">
    <source>
        <dbReference type="ARBA" id="ARBA00001946"/>
    </source>
</evidence>
<dbReference type="SUPFAM" id="SSF55811">
    <property type="entry name" value="Nudix"/>
    <property type="match status" value="1"/>
</dbReference>
<feature type="non-terminal residue" evidence="9">
    <location>
        <position position="1"/>
    </location>
</feature>
<protein>
    <recommendedName>
        <fullName evidence="8">Nudix hydrolase domain-containing protein</fullName>
    </recommendedName>
</protein>
<keyword evidence="7" id="KW-0472">Membrane</keyword>
<dbReference type="EMBL" id="BART01011012">
    <property type="protein sequence ID" value="GAG79662.1"/>
    <property type="molecule type" value="Genomic_DNA"/>
</dbReference>
<keyword evidence="4" id="KW-0378">Hydrolase</keyword>
<dbReference type="GO" id="GO:0010945">
    <property type="term" value="F:coenzyme A diphosphatase activity"/>
    <property type="evidence" value="ECO:0007669"/>
    <property type="project" value="InterPro"/>
</dbReference>
<reference evidence="9" key="1">
    <citation type="journal article" date="2014" name="Front. Microbiol.">
        <title>High frequency of phylogenetically diverse reductive dehalogenase-homologous genes in deep subseafloor sedimentary metagenomes.</title>
        <authorList>
            <person name="Kawai M."/>
            <person name="Futagami T."/>
            <person name="Toyoda A."/>
            <person name="Takaki Y."/>
            <person name="Nishi S."/>
            <person name="Hori S."/>
            <person name="Arai W."/>
            <person name="Tsubouchi T."/>
            <person name="Morono Y."/>
            <person name="Uchiyama I."/>
            <person name="Ito T."/>
            <person name="Fujiyama A."/>
            <person name="Inagaki F."/>
            <person name="Takami H."/>
        </authorList>
    </citation>
    <scope>NUCLEOTIDE SEQUENCE</scope>
    <source>
        <strain evidence="9">Expedition CK06-06</strain>
    </source>
</reference>
<keyword evidence="7" id="KW-0812">Transmembrane</keyword>
<dbReference type="Gene3D" id="3.90.79.10">
    <property type="entry name" value="Nucleoside Triphosphate Pyrophosphohydrolase"/>
    <property type="match status" value="1"/>
</dbReference>
<keyword evidence="3" id="KW-0479">Metal-binding</keyword>
<keyword evidence="7" id="KW-1133">Transmembrane helix</keyword>
<comment type="cofactor">
    <cofactor evidence="1">
        <name>Mn(2+)</name>
        <dbReference type="ChEBI" id="CHEBI:29035"/>
    </cofactor>
</comment>
<evidence type="ECO:0000256" key="3">
    <source>
        <dbReference type="ARBA" id="ARBA00022723"/>
    </source>
</evidence>
<evidence type="ECO:0000259" key="8">
    <source>
        <dbReference type="PROSITE" id="PS51462"/>
    </source>
</evidence>
<evidence type="ECO:0000256" key="6">
    <source>
        <dbReference type="ARBA" id="ARBA00023211"/>
    </source>
</evidence>
<accession>X1BEM1</accession>
<sequence length="187" mass="22082">YDLILIHRSNIGTRHRGEMSFPGGKFEDDKDKSLKDTALRETEEEIGVPRETIKIIGCLDDFPTMTKYIITPYVAVIDKNQKMKRQESEVQRILKIPIDFFTSKTQFREQTVDVDGNKFPVFYFNYVEPENGQKYTVWGATAYMIVTFIEMLYGYSLSNLGLRRFKLEKIKDLKEYIKYRNNITKKF</sequence>
<dbReference type="PANTHER" id="PTHR12992">
    <property type="entry name" value="NUDIX HYDROLASE"/>
    <property type="match status" value="1"/>
</dbReference>
<evidence type="ECO:0000256" key="7">
    <source>
        <dbReference type="SAM" id="Phobius"/>
    </source>
</evidence>
<comment type="cofactor">
    <cofactor evidence="2">
        <name>Mg(2+)</name>
        <dbReference type="ChEBI" id="CHEBI:18420"/>
    </cofactor>
</comment>
<evidence type="ECO:0000313" key="9">
    <source>
        <dbReference type="EMBL" id="GAG79662.1"/>
    </source>
</evidence>
<dbReference type="PANTHER" id="PTHR12992:SF11">
    <property type="entry name" value="MITOCHONDRIAL COENZYME A DIPHOSPHATASE NUDT8"/>
    <property type="match status" value="1"/>
</dbReference>
<feature type="transmembrane region" description="Helical" evidence="7">
    <location>
        <begin position="135"/>
        <end position="155"/>
    </location>
</feature>
<name>X1BEM1_9ZZZZ</name>
<gene>
    <name evidence="9" type="ORF">S01H4_23663</name>
</gene>
<feature type="domain" description="Nudix hydrolase" evidence="8">
    <location>
        <begin position="1"/>
        <end position="124"/>
    </location>
</feature>